<dbReference type="GO" id="GO:0016758">
    <property type="term" value="F:hexosyltransferase activity"/>
    <property type="evidence" value="ECO:0007669"/>
    <property type="project" value="InterPro"/>
</dbReference>
<feature type="transmembrane region" description="Helical" evidence="8">
    <location>
        <begin position="346"/>
        <end position="366"/>
    </location>
</feature>
<proteinExistence type="inferred from homology"/>
<evidence type="ECO:0000256" key="2">
    <source>
        <dbReference type="ARBA" id="ARBA00022475"/>
    </source>
</evidence>
<protein>
    <submittedName>
        <fullName evidence="9">Membrane protein</fullName>
    </submittedName>
</protein>
<comment type="caution">
    <text evidence="9">The sequence shown here is derived from an EMBL/GenBank/DDBJ whole genome shotgun (WGS) entry which is preliminary data.</text>
</comment>
<dbReference type="RefSeq" id="WP_285664880.1">
    <property type="nucleotide sequence ID" value="NZ_BSTX01000003.1"/>
</dbReference>
<dbReference type="Pfam" id="PF09594">
    <property type="entry name" value="GT87"/>
    <property type="match status" value="1"/>
</dbReference>
<dbReference type="GO" id="GO:0005886">
    <property type="term" value="C:plasma membrane"/>
    <property type="evidence" value="ECO:0007669"/>
    <property type="project" value="UniProtKB-SubCell"/>
</dbReference>
<evidence type="ECO:0000256" key="1">
    <source>
        <dbReference type="ARBA" id="ARBA00004651"/>
    </source>
</evidence>
<feature type="transmembrane region" description="Helical" evidence="8">
    <location>
        <begin position="211"/>
        <end position="230"/>
    </location>
</feature>
<keyword evidence="4 8" id="KW-0812">Transmembrane</keyword>
<evidence type="ECO:0000256" key="5">
    <source>
        <dbReference type="ARBA" id="ARBA00022989"/>
    </source>
</evidence>
<dbReference type="EMBL" id="BSTX01000003">
    <property type="protein sequence ID" value="GLZ79734.1"/>
    <property type="molecule type" value="Genomic_DNA"/>
</dbReference>
<feature type="transmembrane region" description="Helical" evidence="8">
    <location>
        <begin position="320"/>
        <end position="339"/>
    </location>
</feature>
<dbReference type="Proteomes" id="UP001165079">
    <property type="component" value="Unassembled WGS sequence"/>
</dbReference>
<organism evidence="9 10">
    <name type="scientific">Actinorhabdospora filicis</name>
    <dbReference type="NCBI Taxonomy" id="1785913"/>
    <lineage>
        <taxon>Bacteria</taxon>
        <taxon>Bacillati</taxon>
        <taxon>Actinomycetota</taxon>
        <taxon>Actinomycetes</taxon>
        <taxon>Micromonosporales</taxon>
        <taxon>Micromonosporaceae</taxon>
        <taxon>Actinorhabdospora</taxon>
    </lineage>
</organism>
<evidence type="ECO:0000256" key="3">
    <source>
        <dbReference type="ARBA" id="ARBA00022679"/>
    </source>
</evidence>
<comment type="similarity">
    <text evidence="7">Belongs to the glycosyltransferase 87 family.</text>
</comment>
<feature type="transmembrane region" description="Helical" evidence="8">
    <location>
        <begin position="386"/>
        <end position="404"/>
    </location>
</feature>
<feature type="transmembrane region" description="Helical" evidence="8">
    <location>
        <begin position="275"/>
        <end position="294"/>
    </location>
</feature>
<evidence type="ECO:0000313" key="10">
    <source>
        <dbReference type="Proteomes" id="UP001165079"/>
    </source>
</evidence>
<evidence type="ECO:0000313" key="9">
    <source>
        <dbReference type="EMBL" id="GLZ79734.1"/>
    </source>
</evidence>
<gene>
    <name evidence="9" type="ORF">Afil01_45410</name>
</gene>
<sequence length="414" mass="45044">MPLELREPARPTAESSTVDATRRRRRVRYTLIALITAWIALPLAAIPFYRLYDLRIYHNAIQAWLGGADLYAYYQGNLKLGFTYPPFGAFFLTPLTAWPMWISGILTTTAGIVSLLACVYFVLAPYAQKRGWNVWTLVLGVGLIAAFVEPVRQTLGYGQINLVLAAFVLADMAGIRSGNKWAGVGIGLATAVKLTPGLFIVYLLVARQWRAAAVACATTLAAWGLAFLAAPQSSATYFGNVLWNSGRIGRADFTPNQSLGGLLARLYDRTSTPQLLWVAFGLVVLALGLTRALAAHRAGDEAAAFTLVGLTANVVSPISWSHHLVWVVPAVLVMGVVGVERRSRGVLFWAVGTYLLFVVSPIWFYSPWSSTHWGDGAMRVICENSFAVGLIVLVAGMPFSVPFLRGRVPRARVG</sequence>
<name>A0A9W6SPP1_9ACTN</name>
<accession>A0A9W6SPP1</accession>
<feature type="transmembrane region" description="Helical" evidence="8">
    <location>
        <begin position="29"/>
        <end position="49"/>
    </location>
</feature>
<evidence type="ECO:0000256" key="7">
    <source>
        <dbReference type="ARBA" id="ARBA00024033"/>
    </source>
</evidence>
<evidence type="ECO:0000256" key="4">
    <source>
        <dbReference type="ARBA" id="ARBA00022692"/>
    </source>
</evidence>
<keyword evidence="3" id="KW-0808">Transferase</keyword>
<feature type="transmembrane region" description="Helical" evidence="8">
    <location>
        <begin position="100"/>
        <end position="123"/>
    </location>
</feature>
<evidence type="ECO:0000256" key="8">
    <source>
        <dbReference type="SAM" id="Phobius"/>
    </source>
</evidence>
<keyword evidence="5 8" id="KW-1133">Transmembrane helix</keyword>
<keyword evidence="10" id="KW-1185">Reference proteome</keyword>
<dbReference type="AlphaFoldDB" id="A0A9W6SPP1"/>
<keyword evidence="2" id="KW-1003">Cell membrane</keyword>
<reference evidence="9" key="1">
    <citation type="submission" date="2023-03" db="EMBL/GenBank/DDBJ databases">
        <title>Actinorhabdospora filicis NBRC 111898.</title>
        <authorList>
            <person name="Ichikawa N."/>
            <person name="Sato H."/>
            <person name="Tonouchi N."/>
        </authorList>
    </citation>
    <scope>NUCLEOTIDE SEQUENCE</scope>
    <source>
        <strain evidence="9">NBRC 111898</strain>
    </source>
</reference>
<feature type="transmembrane region" description="Helical" evidence="8">
    <location>
        <begin position="181"/>
        <end position="205"/>
    </location>
</feature>
<comment type="subcellular location">
    <subcellularLocation>
        <location evidence="1">Cell membrane</location>
        <topology evidence="1">Multi-pass membrane protein</topology>
    </subcellularLocation>
</comment>
<keyword evidence="6 8" id="KW-0472">Membrane</keyword>
<dbReference type="InterPro" id="IPR018584">
    <property type="entry name" value="GT87"/>
</dbReference>
<feature type="transmembrane region" description="Helical" evidence="8">
    <location>
        <begin position="130"/>
        <end position="148"/>
    </location>
</feature>
<evidence type="ECO:0000256" key="6">
    <source>
        <dbReference type="ARBA" id="ARBA00023136"/>
    </source>
</evidence>